<sequence>MLFEVWAPEADSVGLRLAGELRAMERDLARTGWWTTEAEAADGDRYGFVLDDGPVLPDPRSRRQPDGPDGESAVVDQEAYAWRTEWAGRGLPGAVLYELHVGTYTDEGTFDAAAARLPHLAELGVTHVSLMPVCPFPGTHGWGYEGVSLWAVHEPYGGPEGLKRFVDTAHGLGLAVVLDVVHNHLGPSGNYLPAFGPYFTETHHTPWGAAVNLDAAGSDEVRAYLLGSALGWLRDYRLDGLRLDAVHALADTRALTFLEELSTAVDALSAELGRPLPLIAESDRCDPRTTTPRAAGGIGLHAQWNDDFHHALHTALTGESQGYYADFAAAPLTALAKTVTSAFFHDGTYSSFRGRAHGRPVDIVRTAATRFVGYAQTHDQIGNRALGDRLSASLSPGLLACAAALVLTGPFTPMLFMGEEWGARTPWQFFTDHTDPALAEAVRSGRRREFAAHGWAADDIPDPQDPATRDRSCLDWTEREREPHARIQAWYRELIALRRAMPDLSDPDLASVKTAFDEQARWLAYRRGDLRIAVNLDEKPATIPLGVGRNRNSGGRVLAAWEPVETPGADGLLHLPPESCVVLADD</sequence>
<protein>
    <recommendedName>
        <fullName evidence="5 13">Malto-oligosyltrehalose trehalohydrolase</fullName>
        <shortName evidence="14">MTHase</shortName>
        <ecNumber evidence="4 13">3.2.1.141</ecNumber>
    </recommendedName>
    <alternativeName>
        <fullName evidence="11 14">4-alpha-D-((1-&gt;4)-alpha-D-glucano)trehalose trehalohydrolase</fullName>
    </alternativeName>
    <alternativeName>
        <fullName evidence="10 14">Maltooligosyl trehalose trehalohydrolase</fullName>
    </alternativeName>
</protein>
<dbReference type="InterPro" id="IPR017853">
    <property type="entry name" value="GH"/>
</dbReference>
<dbReference type="Gene3D" id="2.60.40.10">
    <property type="entry name" value="Immunoglobulins"/>
    <property type="match status" value="1"/>
</dbReference>
<dbReference type="PANTHER" id="PTHR43651:SF11">
    <property type="entry name" value="MALTO-OLIGOSYLTREHALOSE TREHALOHYDROLASE"/>
    <property type="match status" value="1"/>
</dbReference>
<evidence type="ECO:0000256" key="2">
    <source>
        <dbReference type="ARBA" id="ARBA00005199"/>
    </source>
</evidence>
<keyword evidence="6" id="KW-0963">Cytoplasm</keyword>
<dbReference type="NCBIfam" id="TIGR02402">
    <property type="entry name" value="trehalose_TreZ"/>
    <property type="match status" value="1"/>
</dbReference>
<evidence type="ECO:0000256" key="1">
    <source>
        <dbReference type="ARBA" id="ARBA00004496"/>
    </source>
</evidence>
<evidence type="ECO:0000256" key="7">
    <source>
        <dbReference type="ARBA" id="ARBA00022801"/>
    </source>
</evidence>
<evidence type="ECO:0000313" key="17">
    <source>
        <dbReference type="Proteomes" id="UP001589710"/>
    </source>
</evidence>
<reference evidence="16 17" key="1">
    <citation type="submission" date="2024-09" db="EMBL/GenBank/DDBJ databases">
        <authorList>
            <person name="Sun Q."/>
            <person name="Mori K."/>
        </authorList>
    </citation>
    <scope>NUCLEOTIDE SEQUENCE [LARGE SCALE GENOMIC DNA]</scope>
    <source>
        <strain evidence="16 17">JCM 3331</strain>
    </source>
</reference>
<dbReference type="InterPro" id="IPR014756">
    <property type="entry name" value="Ig_E-set"/>
</dbReference>
<dbReference type="Gene3D" id="3.20.20.80">
    <property type="entry name" value="Glycosidases"/>
    <property type="match status" value="1"/>
</dbReference>
<dbReference type="RefSeq" id="WP_345514041.1">
    <property type="nucleotide sequence ID" value="NZ_BAAAXD010000027.1"/>
</dbReference>
<dbReference type="InterPro" id="IPR006047">
    <property type="entry name" value="GH13_cat_dom"/>
</dbReference>
<dbReference type="Gene3D" id="1.10.10.760">
    <property type="entry name" value="E-set domains of sugar-utilizing enzymes"/>
    <property type="match status" value="1"/>
</dbReference>
<evidence type="ECO:0000256" key="4">
    <source>
        <dbReference type="ARBA" id="ARBA00012268"/>
    </source>
</evidence>
<dbReference type="SUPFAM" id="SSF81296">
    <property type="entry name" value="E set domains"/>
    <property type="match status" value="1"/>
</dbReference>
<evidence type="ECO:0000256" key="6">
    <source>
        <dbReference type="ARBA" id="ARBA00022490"/>
    </source>
</evidence>
<comment type="caution">
    <text evidence="16">The sequence shown here is derived from an EMBL/GenBank/DDBJ whole genome shotgun (WGS) entry which is preliminary data.</text>
</comment>
<dbReference type="EMBL" id="JBHMCG010000115">
    <property type="protein sequence ID" value="MFB9575750.1"/>
    <property type="molecule type" value="Genomic_DNA"/>
</dbReference>
<dbReference type="PANTHER" id="PTHR43651">
    <property type="entry name" value="1,4-ALPHA-GLUCAN-BRANCHING ENZYME"/>
    <property type="match status" value="1"/>
</dbReference>
<organism evidence="16 17">
    <name type="scientific">Streptomyces yanii</name>
    <dbReference type="NCBI Taxonomy" id="78510"/>
    <lineage>
        <taxon>Bacteria</taxon>
        <taxon>Bacillati</taxon>
        <taxon>Actinomycetota</taxon>
        <taxon>Actinomycetes</taxon>
        <taxon>Kitasatosporales</taxon>
        <taxon>Streptomycetaceae</taxon>
        <taxon>Streptomyces</taxon>
    </lineage>
</organism>
<dbReference type="InterPro" id="IPR012768">
    <property type="entry name" value="Trehalose_TreZ"/>
</dbReference>
<evidence type="ECO:0000256" key="12">
    <source>
        <dbReference type="ARBA" id="ARBA00034013"/>
    </source>
</evidence>
<comment type="catalytic activity">
    <reaction evidence="12 14">
        <text>hydrolysis of (1-&gt;4)-alpha-D-glucosidic linkage in 4-alpha-D-[(1-&gt;4)-alpha-D-glucanosyl]n trehalose to yield trehalose and (1-&gt;4)-alpha-D-glucan.</text>
        <dbReference type="EC" id="3.2.1.141"/>
    </reaction>
</comment>
<keyword evidence="7 14" id="KW-0378">Hydrolase</keyword>
<gene>
    <name evidence="16" type="primary">treZ</name>
    <name evidence="16" type="ORF">ACFFTL_26595</name>
</gene>
<dbReference type="InterPro" id="IPR013783">
    <property type="entry name" value="Ig-like_fold"/>
</dbReference>
<dbReference type="GO" id="GO:0033942">
    <property type="term" value="F:4-alpha-D-(1-&gt;4)-alpha-D-glucanotrehalose trehalohydrolase activity"/>
    <property type="evidence" value="ECO:0007669"/>
    <property type="project" value="UniProtKB-EC"/>
</dbReference>
<evidence type="ECO:0000256" key="5">
    <source>
        <dbReference type="ARBA" id="ARBA00015938"/>
    </source>
</evidence>
<keyword evidence="17" id="KW-1185">Reference proteome</keyword>
<dbReference type="InterPro" id="IPR044901">
    <property type="entry name" value="Trehalose_TreZ_E-set_sf"/>
</dbReference>
<dbReference type="SMART" id="SM00642">
    <property type="entry name" value="Aamy"/>
    <property type="match status" value="1"/>
</dbReference>
<evidence type="ECO:0000313" key="16">
    <source>
        <dbReference type="EMBL" id="MFB9575750.1"/>
    </source>
</evidence>
<keyword evidence="8" id="KW-0119">Carbohydrate metabolism</keyword>
<evidence type="ECO:0000256" key="14">
    <source>
        <dbReference type="PIRNR" id="PIRNR006337"/>
    </source>
</evidence>
<keyword evidence="9 14" id="KW-0326">Glycosidase</keyword>
<evidence type="ECO:0000256" key="3">
    <source>
        <dbReference type="ARBA" id="ARBA00008061"/>
    </source>
</evidence>
<dbReference type="Proteomes" id="UP001589710">
    <property type="component" value="Unassembled WGS sequence"/>
</dbReference>
<comment type="subcellular location">
    <subcellularLocation>
        <location evidence="1">Cytoplasm</location>
    </subcellularLocation>
</comment>
<dbReference type="InterPro" id="IPR022567">
    <property type="entry name" value="DUF3459"/>
</dbReference>
<dbReference type="EC" id="3.2.1.141" evidence="4 13"/>
<dbReference type="Pfam" id="PF00128">
    <property type="entry name" value="Alpha-amylase"/>
    <property type="match status" value="1"/>
</dbReference>
<dbReference type="SUPFAM" id="SSF51445">
    <property type="entry name" value="(Trans)glycosidases"/>
    <property type="match status" value="1"/>
</dbReference>
<proteinExistence type="inferred from homology"/>
<dbReference type="Pfam" id="PF11941">
    <property type="entry name" value="DUF3459"/>
    <property type="match status" value="1"/>
</dbReference>
<evidence type="ECO:0000256" key="9">
    <source>
        <dbReference type="ARBA" id="ARBA00023295"/>
    </source>
</evidence>
<evidence type="ECO:0000256" key="10">
    <source>
        <dbReference type="ARBA" id="ARBA00032057"/>
    </source>
</evidence>
<dbReference type="CDD" id="cd02853">
    <property type="entry name" value="E_set_MTHase_like_N"/>
    <property type="match status" value="1"/>
</dbReference>
<accession>A0ABV5RD10</accession>
<evidence type="ECO:0000256" key="11">
    <source>
        <dbReference type="ARBA" id="ARBA00033284"/>
    </source>
</evidence>
<feature type="domain" description="Glycosyl hydrolase family 13 catalytic" evidence="15">
    <location>
        <begin position="98"/>
        <end position="446"/>
    </location>
</feature>
<evidence type="ECO:0000259" key="15">
    <source>
        <dbReference type="SMART" id="SM00642"/>
    </source>
</evidence>
<comment type="similarity">
    <text evidence="3 14">Belongs to the glycosyl hydrolase 13 family.</text>
</comment>
<dbReference type="PIRSF" id="PIRSF006337">
    <property type="entry name" value="Trehalose_TreZ"/>
    <property type="match status" value="1"/>
</dbReference>
<evidence type="ECO:0000256" key="8">
    <source>
        <dbReference type="ARBA" id="ARBA00023277"/>
    </source>
</evidence>
<evidence type="ECO:0000256" key="13">
    <source>
        <dbReference type="NCBIfam" id="TIGR02402"/>
    </source>
</evidence>
<name>A0ABV5RD10_9ACTN</name>
<comment type="pathway">
    <text evidence="2 14">Glycan biosynthesis; trehalose biosynthesis.</text>
</comment>
<dbReference type="CDD" id="cd11325">
    <property type="entry name" value="AmyAc_GTHase"/>
    <property type="match status" value="1"/>
</dbReference>